<dbReference type="Gene3D" id="3.40.1260.10">
    <property type="entry name" value="DsrEFH-like"/>
    <property type="match status" value="1"/>
</dbReference>
<protein>
    <submittedName>
        <fullName evidence="1">Peroxiredoxin</fullName>
    </submittedName>
</protein>
<gene>
    <name evidence="1" type="ORF">FHS00_001907</name>
</gene>
<accession>A0ABR6HPF8</accession>
<name>A0ABR6HPF8_9RHOB</name>
<dbReference type="InterPro" id="IPR003787">
    <property type="entry name" value="Sulphur_relay_DsrE/F-like"/>
</dbReference>
<dbReference type="Proteomes" id="UP000576152">
    <property type="component" value="Unassembled WGS sequence"/>
</dbReference>
<dbReference type="EMBL" id="JACIBX010000006">
    <property type="protein sequence ID" value="MBB3712325.1"/>
    <property type="molecule type" value="Genomic_DNA"/>
</dbReference>
<evidence type="ECO:0000313" key="2">
    <source>
        <dbReference type="Proteomes" id="UP000576152"/>
    </source>
</evidence>
<proteinExistence type="predicted"/>
<reference evidence="1 2" key="1">
    <citation type="submission" date="2020-08" db="EMBL/GenBank/DDBJ databases">
        <title>Genomic Encyclopedia of Type Strains, Phase III (KMG-III): the genomes of soil and plant-associated and newly described type strains.</title>
        <authorList>
            <person name="Whitman W."/>
        </authorList>
    </citation>
    <scope>NUCLEOTIDE SEQUENCE [LARGE SCALE GENOMIC DNA]</scope>
    <source>
        <strain evidence="1 2">CECT 8572</strain>
    </source>
</reference>
<evidence type="ECO:0000313" key="1">
    <source>
        <dbReference type="EMBL" id="MBB3712325.1"/>
    </source>
</evidence>
<comment type="caution">
    <text evidence="1">The sequence shown here is derived from an EMBL/GenBank/DDBJ whole genome shotgun (WGS) entry which is preliminary data.</text>
</comment>
<sequence length="119" mass="12403">MSRFLVHIHTGPEGPNKATLGCLVALEAARKGHDVTLFFAADGVHLLSPQHAGIEGQGTGRLGEHLVALAEAGARFRVSGMSAKARGYDEALLEGHPAAFAMPDALIDLADAADTVLCY</sequence>
<organism evidence="1 2">
    <name type="scientific">Limimaricola variabilis</name>
    <dbReference type="NCBI Taxonomy" id="1492771"/>
    <lineage>
        <taxon>Bacteria</taxon>
        <taxon>Pseudomonadati</taxon>
        <taxon>Pseudomonadota</taxon>
        <taxon>Alphaproteobacteria</taxon>
        <taxon>Rhodobacterales</taxon>
        <taxon>Paracoccaceae</taxon>
        <taxon>Limimaricola</taxon>
    </lineage>
</organism>
<dbReference type="InterPro" id="IPR027396">
    <property type="entry name" value="DsrEFH-like"/>
</dbReference>
<dbReference type="SUPFAM" id="SSF75169">
    <property type="entry name" value="DsrEFH-like"/>
    <property type="match status" value="1"/>
</dbReference>
<keyword evidence="2" id="KW-1185">Reference proteome</keyword>
<dbReference type="Pfam" id="PF02635">
    <property type="entry name" value="DsrE"/>
    <property type="match status" value="1"/>
</dbReference>
<dbReference type="RefSeq" id="WP_183472222.1">
    <property type="nucleotide sequence ID" value="NZ_CP139691.1"/>
</dbReference>